<dbReference type="InterPro" id="IPR036737">
    <property type="entry name" value="OmpA-like_sf"/>
</dbReference>
<dbReference type="GO" id="GO:0009279">
    <property type="term" value="C:cell outer membrane"/>
    <property type="evidence" value="ECO:0007669"/>
    <property type="project" value="UniProtKB-SubCell"/>
</dbReference>
<sequence length="455" mass="49713">MRDYQFIGVFAVGMAILGEAAAQVRVNDPAQTVERTVEGRVNGRVDQGINRGLDKVEEGIGNIFKKKEKKPKSEGRSSAGETAATGTTAADESADAPAGSPASTPGGTPRNSPRTDEPRSLKAYSKFDFVPGEKVLYFDDFERVAIGDFPENFNSNTSGEVMSLDGHPGKWLGITKNGTIIPESIKTIPDNTTIEFDVAVIGEMGCANDGFGLKFYTDKETAMDYHFGTGSYVSLHSGGCPYAKVTVTKPDDYSTLLLDNKLDIKNWDSDKVPVGRVSIWRQKGRLRLYLNEEKVADIPRFFIEQKPYMLAFYHNFYGEITLLMRNLKIAVGAPDTRSKLITEGKFSTTGILFDVNKATIRPESYGVLKDIANVLKENAGVCVRIIGHTDTDGDDASNLALSKRRAESVRVALTTEFGVEAARLEIDGKGESQPVAPNTTPEGKANNRRVEFVKL</sequence>
<evidence type="ECO:0000256" key="4">
    <source>
        <dbReference type="PROSITE-ProRule" id="PRU00473"/>
    </source>
</evidence>
<dbReference type="InterPro" id="IPR006665">
    <property type="entry name" value="OmpA-like"/>
</dbReference>
<dbReference type="InterPro" id="IPR050330">
    <property type="entry name" value="Bact_OuterMem_StrucFunc"/>
</dbReference>
<accession>I2GIE9</accession>
<dbReference type="AlphaFoldDB" id="I2GIE9"/>
<dbReference type="Proteomes" id="UP000009309">
    <property type="component" value="Unassembled WGS sequence"/>
</dbReference>
<dbReference type="CDD" id="cd07185">
    <property type="entry name" value="OmpA_C-like"/>
    <property type="match status" value="1"/>
</dbReference>
<evidence type="ECO:0000256" key="2">
    <source>
        <dbReference type="ARBA" id="ARBA00023136"/>
    </source>
</evidence>
<evidence type="ECO:0000256" key="3">
    <source>
        <dbReference type="ARBA" id="ARBA00023237"/>
    </source>
</evidence>
<dbReference type="PROSITE" id="PS51123">
    <property type="entry name" value="OMPA_2"/>
    <property type="match status" value="1"/>
</dbReference>
<evidence type="ECO:0000313" key="8">
    <source>
        <dbReference type="Proteomes" id="UP000009309"/>
    </source>
</evidence>
<dbReference type="Gene3D" id="3.30.1330.60">
    <property type="entry name" value="OmpA-like domain"/>
    <property type="match status" value="1"/>
</dbReference>
<name>I2GIE9_9BACT</name>
<feature type="compositionally biased region" description="Polar residues" evidence="5">
    <location>
        <begin position="101"/>
        <end position="112"/>
    </location>
</feature>
<dbReference type="InterPro" id="IPR006664">
    <property type="entry name" value="OMP_bac"/>
</dbReference>
<keyword evidence="2 4" id="KW-0472">Membrane</keyword>
<reference evidence="7 8" key="1">
    <citation type="journal article" date="2012" name="J. Bacteriol.">
        <title>Genome Sequence of the Filamentous Bacterium Fibrisoma limi BUZ 3T.</title>
        <authorList>
            <person name="Filippini M."/>
            <person name="Qi W."/>
            <person name="Jaenicke S."/>
            <person name="Goesmann A."/>
            <person name="Smits T.H."/>
            <person name="Bagheri H.C."/>
        </authorList>
    </citation>
    <scope>NUCLEOTIDE SEQUENCE [LARGE SCALE GENOMIC DNA]</scope>
    <source>
        <strain evidence="8">BUZ 3T</strain>
    </source>
</reference>
<feature type="domain" description="OmpA-like" evidence="6">
    <location>
        <begin position="340"/>
        <end position="455"/>
    </location>
</feature>
<dbReference type="RefSeq" id="WP_009282254.1">
    <property type="nucleotide sequence ID" value="NZ_CAIT01000006.1"/>
</dbReference>
<organism evidence="7 8">
    <name type="scientific">Fibrisoma limi BUZ 3</name>
    <dbReference type="NCBI Taxonomy" id="1185876"/>
    <lineage>
        <taxon>Bacteria</taxon>
        <taxon>Pseudomonadati</taxon>
        <taxon>Bacteroidota</taxon>
        <taxon>Cytophagia</taxon>
        <taxon>Cytophagales</taxon>
        <taxon>Spirosomataceae</taxon>
        <taxon>Fibrisoma</taxon>
    </lineage>
</organism>
<evidence type="ECO:0000256" key="1">
    <source>
        <dbReference type="ARBA" id="ARBA00004442"/>
    </source>
</evidence>
<proteinExistence type="predicted"/>
<evidence type="ECO:0000259" key="6">
    <source>
        <dbReference type="PROSITE" id="PS51123"/>
    </source>
</evidence>
<comment type="caution">
    <text evidence="7">The sequence shown here is derived from an EMBL/GenBank/DDBJ whole genome shotgun (WGS) entry which is preliminary data.</text>
</comment>
<feature type="compositionally biased region" description="Low complexity" evidence="5">
    <location>
        <begin position="78"/>
        <end position="91"/>
    </location>
</feature>
<dbReference type="EMBL" id="CAIT01000006">
    <property type="protein sequence ID" value="CCH53674.1"/>
    <property type="molecule type" value="Genomic_DNA"/>
</dbReference>
<dbReference type="PRINTS" id="PR01021">
    <property type="entry name" value="OMPADOMAIN"/>
</dbReference>
<comment type="subcellular location">
    <subcellularLocation>
        <location evidence="1">Cell outer membrane</location>
    </subcellularLocation>
</comment>
<dbReference type="PANTHER" id="PTHR30329:SF21">
    <property type="entry name" value="LIPOPROTEIN YIAD-RELATED"/>
    <property type="match status" value="1"/>
</dbReference>
<dbReference type="SUPFAM" id="SSF103088">
    <property type="entry name" value="OmpA-like"/>
    <property type="match status" value="1"/>
</dbReference>
<protein>
    <submittedName>
        <fullName evidence="7">Outer membrane porin F</fullName>
    </submittedName>
</protein>
<evidence type="ECO:0000256" key="5">
    <source>
        <dbReference type="SAM" id="MobiDB-lite"/>
    </source>
</evidence>
<evidence type="ECO:0000313" key="7">
    <source>
        <dbReference type="EMBL" id="CCH53674.1"/>
    </source>
</evidence>
<keyword evidence="8" id="KW-1185">Reference proteome</keyword>
<keyword evidence="3" id="KW-0998">Cell outer membrane</keyword>
<gene>
    <name evidence="7" type="ORF">BN8_02788</name>
</gene>
<feature type="region of interest" description="Disordered" evidence="5">
    <location>
        <begin position="428"/>
        <end position="447"/>
    </location>
</feature>
<dbReference type="eggNOG" id="COG2885">
    <property type="taxonomic scope" value="Bacteria"/>
</dbReference>
<dbReference type="Pfam" id="PF00691">
    <property type="entry name" value="OmpA"/>
    <property type="match status" value="1"/>
</dbReference>
<dbReference type="PANTHER" id="PTHR30329">
    <property type="entry name" value="STATOR ELEMENT OF FLAGELLAR MOTOR COMPLEX"/>
    <property type="match status" value="1"/>
</dbReference>
<feature type="region of interest" description="Disordered" evidence="5">
    <location>
        <begin position="64"/>
        <end position="120"/>
    </location>
</feature>
<dbReference type="STRING" id="1185876.BN8_02788"/>